<dbReference type="RefSeq" id="WP_305933353.1">
    <property type="nucleotide sequence ID" value="NZ_JAVAIM010000001.1"/>
</dbReference>
<feature type="transmembrane region" description="Helical" evidence="1">
    <location>
        <begin position="63"/>
        <end position="82"/>
    </location>
</feature>
<proteinExistence type="predicted"/>
<gene>
    <name evidence="2" type="ORF">Q9K02_13435</name>
</gene>
<keyword evidence="1" id="KW-0812">Transmembrane</keyword>
<keyword evidence="1" id="KW-1133">Transmembrane helix</keyword>
<sequence length="215" mass="22370">MSMNRVSNSLLDDLAADLAPVQPIRQWQGISLVVVSALVTVGLVDLAEGLWHGMLTGEANPLFFLTYGMLGLLAAASALAVLRMAQPRIGNTQDGARWSFAMLGLLPTTALVSLAVGGSFAQLVDDPYGFECFAWSTGLGLLSAAAMVLWLRRGAPVSLNAAGTFTGVAAGAIGSVSLGLACPIDTLPHLGVWHVLPVVVAALLGRLIVPTLVRW</sequence>
<reference evidence="2 3" key="1">
    <citation type="submission" date="2023-08" db="EMBL/GenBank/DDBJ databases">
        <title>genomic of G39.</title>
        <authorList>
            <person name="Wang Y."/>
        </authorList>
    </citation>
    <scope>NUCLEOTIDE SEQUENCE [LARGE SCALE GENOMIC DNA]</scope>
    <source>
        <strain evidence="2 3">G39</strain>
    </source>
</reference>
<keyword evidence="3" id="KW-1185">Reference proteome</keyword>
<dbReference type="EMBL" id="JAVAIM010000001">
    <property type="protein sequence ID" value="MDP4576139.1"/>
    <property type="molecule type" value="Genomic_DNA"/>
</dbReference>
<feature type="transmembrane region" description="Helical" evidence="1">
    <location>
        <begin position="192"/>
        <end position="213"/>
    </location>
</feature>
<protein>
    <submittedName>
        <fullName evidence="2">DUF1109 domain-containing protein</fullName>
    </submittedName>
</protein>
<organism evidence="2 3">
    <name type="scientific">Qipengyuania profundimaris</name>
    <dbReference type="NCBI Taxonomy" id="3067652"/>
    <lineage>
        <taxon>Bacteria</taxon>
        <taxon>Pseudomonadati</taxon>
        <taxon>Pseudomonadota</taxon>
        <taxon>Alphaproteobacteria</taxon>
        <taxon>Sphingomonadales</taxon>
        <taxon>Erythrobacteraceae</taxon>
        <taxon>Qipengyuania</taxon>
    </lineage>
</organism>
<accession>A0ABT9HSK6</accession>
<feature type="transmembrane region" description="Helical" evidence="1">
    <location>
        <begin position="133"/>
        <end position="151"/>
    </location>
</feature>
<feature type="transmembrane region" description="Helical" evidence="1">
    <location>
        <begin position="30"/>
        <end position="51"/>
    </location>
</feature>
<feature type="transmembrane region" description="Helical" evidence="1">
    <location>
        <begin position="158"/>
        <end position="180"/>
    </location>
</feature>
<comment type="caution">
    <text evidence="2">The sequence shown here is derived from an EMBL/GenBank/DDBJ whole genome shotgun (WGS) entry which is preliminary data.</text>
</comment>
<keyword evidence="1" id="KW-0472">Membrane</keyword>
<dbReference type="Pfam" id="PF06532">
    <property type="entry name" value="NrsF"/>
    <property type="match status" value="1"/>
</dbReference>
<evidence type="ECO:0000313" key="3">
    <source>
        <dbReference type="Proteomes" id="UP001240639"/>
    </source>
</evidence>
<evidence type="ECO:0000256" key="1">
    <source>
        <dbReference type="SAM" id="Phobius"/>
    </source>
</evidence>
<name>A0ABT9HSK6_9SPHN</name>
<dbReference type="InterPro" id="IPR009495">
    <property type="entry name" value="NrsF"/>
</dbReference>
<feature type="transmembrane region" description="Helical" evidence="1">
    <location>
        <begin position="103"/>
        <end position="121"/>
    </location>
</feature>
<dbReference type="Proteomes" id="UP001240639">
    <property type="component" value="Unassembled WGS sequence"/>
</dbReference>
<evidence type="ECO:0000313" key="2">
    <source>
        <dbReference type="EMBL" id="MDP4576139.1"/>
    </source>
</evidence>